<feature type="region of interest" description="Disordered" evidence="1">
    <location>
        <begin position="1"/>
        <end position="52"/>
    </location>
</feature>
<organism evidence="2 3">
    <name type="scientific">Heterorhabditis bacteriophora</name>
    <name type="common">Entomopathogenic nematode worm</name>
    <dbReference type="NCBI Taxonomy" id="37862"/>
    <lineage>
        <taxon>Eukaryota</taxon>
        <taxon>Metazoa</taxon>
        <taxon>Ecdysozoa</taxon>
        <taxon>Nematoda</taxon>
        <taxon>Chromadorea</taxon>
        <taxon>Rhabditida</taxon>
        <taxon>Rhabditina</taxon>
        <taxon>Rhabditomorpha</taxon>
        <taxon>Strongyloidea</taxon>
        <taxon>Heterorhabditidae</taxon>
        <taxon>Heterorhabditis</taxon>
    </lineage>
</organism>
<accession>A0A1I7X7T7</accession>
<evidence type="ECO:0000313" key="3">
    <source>
        <dbReference type="WBParaSite" id="Hba_13689"/>
    </source>
</evidence>
<dbReference type="WBParaSite" id="Hba_13689">
    <property type="protein sequence ID" value="Hba_13689"/>
    <property type="gene ID" value="Hba_13689"/>
</dbReference>
<evidence type="ECO:0000256" key="1">
    <source>
        <dbReference type="SAM" id="MobiDB-lite"/>
    </source>
</evidence>
<protein>
    <submittedName>
        <fullName evidence="3">Mastermind-like 3</fullName>
    </submittedName>
</protein>
<keyword evidence="2" id="KW-1185">Reference proteome</keyword>
<sequence length="52" mass="5571">MRNQTSPAVSGQQFGVTQGRSPNMGMSSSPMMQAGQPMLPQPSQSDQTGQFR</sequence>
<feature type="compositionally biased region" description="Polar residues" evidence="1">
    <location>
        <begin position="1"/>
        <end position="20"/>
    </location>
</feature>
<feature type="compositionally biased region" description="Polar residues" evidence="1">
    <location>
        <begin position="41"/>
        <end position="52"/>
    </location>
</feature>
<dbReference type="AlphaFoldDB" id="A0A1I7X7T7"/>
<feature type="compositionally biased region" description="Low complexity" evidence="1">
    <location>
        <begin position="21"/>
        <end position="32"/>
    </location>
</feature>
<proteinExistence type="predicted"/>
<name>A0A1I7X7T7_HETBA</name>
<dbReference type="Proteomes" id="UP000095283">
    <property type="component" value="Unplaced"/>
</dbReference>
<evidence type="ECO:0000313" key="2">
    <source>
        <dbReference type="Proteomes" id="UP000095283"/>
    </source>
</evidence>
<reference evidence="3" key="1">
    <citation type="submission" date="2016-11" db="UniProtKB">
        <authorList>
            <consortium name="WormBaseParasite"/>
        </authorList>
    </citation>
    <scope>IDENTIFICATION</scope>
</reference>